<feature type="domain" description="PHD-type" evidence="6">
    <location>
        <begin position="299"/>
        <end position="348"/>
    </location>
</feature>
<dbReference type="Gene3D" id="3.30.40.10">
    <property type="entry name" value="Zinc/RING finger domain, C3HC4 (zinc finger)"/>
    <property type="match status" value="1"/>
</dbReference>
<dbReference type="OrthoDB" id="421838at2759"/>
<accession>A0A9Q1JX76</accession>
<keyword evidence="3" id="KW-0862">Zinc</keyword>
<dbReference type="InterPro" id="IPR026741">
    <property type="entry name" value="SNO"/>
</dbReference>
<keyword evidence="1" id="KW-0479">Metal-binding</keyword>
<dbReference type="AlphaFoldDB" id="A0A9Q1JX76"/>
<feature type="transmembrane region" description="Helical" evidence="5">
    <location>
        <begin position="253"/>
        <end position="274"/>
    </location>
</feature>
<protein>
    <recommendedName>
        <fullName evidence="6">PHD-type domain-containing protein</fullName>
    </recommendedName>
</protein>
<evidence type="ECO:0000256" key="2">
    <source>
        <dbReference type="ARBA" id="ARBA00022771"/>
    </source>
</evidence>
<evidence type="ECO:0000259" key="6">
    <source>
        <dbReference type="PROSITE" id="PS50016"/>
    </source>
</evidence>
<reference evidence="7" key="1">
    <citation type="submission" date="2022-04" db="EMBL/GenBank/DDBJ databases">
        <title>Carnegiea gigantea Genome sequencing and assembly v2.</title>
        <authorList>
            <person name="Copetti D."/>
            <person name="Sanderson M.J."/>
            <person name="Burquez A."/>
            <person name="Wojciechowski M.F."/>
        </authorList>
    </citation>
    <scope>NUCLEOTIDE SEQUENCE</scope>
    <source>
        <strain evidence="7">SGP5-SGP5p</strain>
        <tissue evidence="7">Aerial part</tissue>
    </source>
</reference>
<keyword evidence="5" id="KW-1133">Transmembrane helix</keyword>
<dbReference type="InterPro" id="IPR011011">
    <property type="entry name" value="Znf_FYVE_PHD"/>
</dbReference>
<evidence type="ECO:0000313" key="7">
    <source>
        <dbReference type="EMBL" id="KAJ8432512.1"/>
    </source>
</evidence>
<dbReference type="InterPro" id="IPR019787">
    <property type="entry name" value="Znf_PHD-finger"/>
</dbReference>
<dbReference type="InterPro" id="IPR001965">
    <property type="entry name" value="Znf_PHD"/>
</dbReference>
<dbReference type="PANTHER" id="PTHR12706:SF13">
    <property type="entry name" value="PROTEIN FORGETTER 1"/>
    <property type="match status" value="1"/>
</dbReference>
<evidence type="ECO:0000256" key="3">
    <source>
        <dbReference type="ARBA" id="ARBA00022833"/>
    </source>
</evidence>
<sequence>MTYISAALEKGGVGALEIVAMDMKARGMFVCRTLSYKGVEFEVVEASLDAKMTEIYNKAAEFWAELHVELLTLVATYHEDKPASSFTQLWRLYWANHQRFFRHLCMSAKVPTVVRIARQALMENKCVVIDIQSTGEGLELEDFISGPRELLFKFVEANYPLPDEPETVPGIIYFASLFLCFSREAAFDCCLVLDDQGVKELPQKRHLAIPDISLRGRVRKAAKWKSDSDEECSEESQSDGTFFQVANGAKATIMGFLAYVVLCAYAGGGIWWCVDANFMSILTSAADVDNESSESDDEFQICEICSGEEDRRKLLKCTCCGQLVHPSCLEPPTADVFEEWTCNACKQKTEEYLEEHRVYIEIITKR</sequence>
<dbReference type="GO" id="GO:0006355">
    <property type="term" value="P:regulation of DNA-templated transcription"/>
    <property type="evidence" value="ECO:0007669"/>
    <property type="project" value="InterPro"/>
</dbReference>
<keyword evidence="8" id="KW-1185">Reference proteome</keyword>
<name>A0A9Q1JX76_9CARY</name>
<dbReference type="GO" id="GO:0008270">
    <property type="term" value="F:zinc ion binding"/>
    <property type="evidence" value="ECO:0007669"/>
    <property type="project" value="UniProtKB-KW"/>
</dbReference>
<dbReference type="GO" id="GO:0042393">
    <property type="term" value="F:histone binding"/>
    <property type="evidence" value="ECO:0007669"/>
    <property type="project" value="TreeGrafter"/>
</dbReference>
<evidence type="ECO:0000256" key="4">
    <source>
        <dbReference type="PROSITE-ProRule" id="PRU00146"/>
    </source>
</evidence>
<evidence type="ECO:0000256" key="1">
    <source>
        <dbReference type="ARBA" id="ARBA00022723"/>
    </source>
</evidence>
<dbReference type="GO" id="GO:0031490">
    <property type="term" value="F:chromatin DNA binding"/>
    <property type="evidence" value="ECO:0007669"/>
    <property type="project" value="TreeGrafter"/>
</dbReference>
<keyword evidence="5" id="KW-0472">Membrane</keyword>
<proteinExistence type="predicted"/>
<dbReference type="Proteomes" id="UP001153076">
    <property type="component" value="Unassembled WGS sequence"/>
</dbReference>
<gene>
    <name evidence="7" type="ORF">Cgig2_001105</name>
</gene>
<dbReference type="InterPro" id="IPR013083">
    <property type="entry name" value="Znf_RING/FYVE/PHD"/>
</dbReference>
<comment type="caution">
    <text evidence="7">The sequence shown here is derived from an EMBL/GenBank/DDBJ whole genome shotgun (WGS) entry which is preliminary data.</text>
</comment>
<dbReference type="Pfam" id="PF13872">
    <property type="entry name" value="AAA_34"/>
    <property type="match status" value="1"/>
</dbReference>
<dbReference type="InterPro" id="IPR039187">
    <property type="entry name" value="SNO_AAA"/>
</dbReference>
<keyword evidence="5" id="KW-0812">Transmembrane</keyword>
<organism evidence="7 8">
    <name type="scientific">Carnegiea gigantea</name>
    <dbReference type="NCBI Taxonomy" id="171969"/>
    <lineage>
        <taxon>Eukaryota</taxon>
        <taxon>Viridiplantae</taxon>
        <taxon>Streptophyta</taxon>
        <taxon>Embryophyta</taxon>
        <taxon>Tracheophyta</taxon>
        <taxon>Spermatophyta</taxon>
        <taxon>Magnoliopsida</taxon>
        <taxon>eudicotyledons</taxon>
        <taxon>Gunneridae</taxon>
        <taxon>Pentapetalae</taxon>
        <taxon>Caryophyllales</taxon>
        <taxon>Cactineae</taxon>
        <taxon>Cactaceae</taxon>
        <taxon>Cactoideae</taxon>
        <taxon>Echinocereeae</taxon>
        <taxon>Carnegiea</taxon>
    </lineage>
</organism>
<dbReference type="GO" id="GO:0005634">
    <property type="term" value="C:nucleus"/>
    <property type="evidence" value="ECO:0007669"/>
    <property type="project" value="TreeGrafter"/>
</dbReference>
<keyword evidence="2 4" id="KW-0863">Zinc-finger</keyword>
<dbReference type="Pfam" id="PF00628">
    <property type="entry name" value="PHD"/>
    <property type="match status" value="1"/>
</dbReference>
<dbReference type="PANTHER" id="PTHR12706">
    <property type="entry name" value="STRAWBERRY NOTCH-RELATED"/>
    <property type="match status" value="1"/>
</dbReference>
<dbReference type="SMART" id="SM00249">
    <property type="entry name" value="PHD"/>
    <property type="match status" value="1"/>
</dbReference>
<dbReference type="PROSITE" id="PS01359">
    <property type="entry name" value="ZF_PHD_1"/>
    <property type="match status" value="1"/>
</dbReference>
<dbReference type="SUPFAM" id="SSF57903">
    <property type="entry name" value="FYVE/PHD zinc finger"/>
    <property type="match status" value="1"/>
</dbReference>
<evidence type="ECO:0000256" key="5">
    <source>
        <dbReference type="SAM" id="Phobius"/>
    </source>
</evidence>
<dbReference type="InterPro" id="IPR019786">
    <property type="entry name" value="Zinc_finger_PHD-type_CS"/>
</dbReference>
<dbReference type="PROSITE" id="PS50016">
    <property type="entry name" value="ZF_PHD_2"/>
    <property type="match status" value="1"/>
</dbReference>
<dbReference type="EMBL" id="JAKOGI010000601">
    <property type="protein sequence ID" value="KAJ8432512.1"/>
    <property type="molecule type" value="Genomic_DNA"/>
</dbReference>
<evidence type="ECO:0000313" key="8">
    <source>
        <dbReference type="Proteomes" id="UP001153076"/>
    </source>
</evidence>